<keyword evidence="2" id="KW-0012">Acyltransferase</keyword>
<dbReference type="PANTHER" id="PTHR43420">
    <property type="entry name" value="ACETYLTRANSFERASE"/>
    <property type="match status" value="1"/>
</dbReference>
<dbReference type="CDD" id="cd00090">
    <property type="entry name" value="HTH_ARSR"/>
    <property type="match status" value="1"/>
</dbReference>
<dbReference type="InterPro" id="IPR000835">
    <property type="entry name" value="HTH_MarR-typ"/>
</dbReference>
<dbReference type="InterPro" id="IPR011991">
    <property type="entry name" value="ArsR-like_HTH"/>
</dbReference>
<dbReference type="InterPro" id="IPR036390">
    <property type="entry name" value="WH_DNA-bd_sf"/>
</dbReference>
<dbReference type="Proteomes" id="UP001203607">
    <property type="component" value="Unassembled WGS sequence"/>
</dbReference>
<dbReference type="Gene3D" id="1.10.10.10">
    <property type="entry name" value="Winged helix-like DNA-binding domain superfamily/Winged helix DNA-binding domain"/>
    <property type="match status" value="1"/>
</dbReference>
<reference evidence="5 6" key="1">
    <citation type="submission" date="2022-05" db="EMBL/GenBank/DDBJ databases">
        <authorList>
            <person name="Park J.-S."/>
        </authorList>
    </citation>
    <scope>NUCLEOTIDE SEQUENCE [LARGE SCALE GENOMIC DNA]</scope>
    <source>
        <strain evidence="5 6">2012CJ35-5</strain>
    </source>
</reference>
<evidence type="ECO:0000313" key="5">
    <source>
        <dbReference type="EMBL" id="MCL6272941.1"/>
    </source>
</evidence>
<keyword evidence="6" id="KW-1185">Reference proteome</keyword>
<dbReference type="PROSITE" id="PS50995">
    <property type="entry name" value="HTH_MARR_2"/>
    <property type="match status" value="1"/>
</dbReference>
<evidence type="ECO:0000256" key="1">
    <source>
        <dbReference type="ARBA" id="ARBA00022679"/>
    </source>
</evidence>
<dbReference type="CDD" id="cd04301">
    <property type="entry name" value="NAT_SF"/>
    <property type="match status" value="1"/>
</dbReference>
<evidence type="ECO:0000313" key="6">
    <source>
        <dbReference type="Proteomes" id="UP001203607"/>
    </source>
</evidence>
<dbReference type="EMBL" id="JAMFMA010000001">
    <property type="protein sequence ID" value="MCL6272941.1"/>
    <property type="molecule type" value="Genomic_DNA"/>
</dbReference>
<proteinExistence type="predicted"/>
<dbReference type="Pfam" id="PF00583">
    <property type="entry name" value="Acetyltransf_1"/>
    <property type="match status" value="1"/>
</dbReference>
<dbReference type="SUPFAM" id="SSF46785">
    <property type="entry name" value="Winged helix' DNA-binding domain"/>
    <property type="match status" value="1"/>
</dbReference>
<evidence type="ECO:0000259" key="4">
    <source>
        <dbReference type="PROSITE" id="PS51186"/>
    </source>
</evidence>
<dbReference type="RefSeq" id="WP_249656121.1">
    <property type="nucleotide sequence ID" value="NZ_JAMFMA010000001.1"/>
</dbReference>
<evidence type="ECO:0000256" key="2">
    <source>
        <dbReference type="ARBA" id="ARBA00023315"/>
    </source>
</evidence>
<dbReference type="InterPro" id="IPR050680">
    <property type="entry name" value="YpeA/RimI_acetyltransf"/>
</dbReference>
<comment type="caution">
    <text evidence="5">The sequence shown here is derived from an EMBL/GenBank/DDBJ whole genome shotgun (WGS) entry which is preliminary data.</text>
</comment>
<feature type="domain" description="N-acetyltransferase" evidence="4">
    <location>
        <begin position="165"/>
        <end position="334"/>
    </location>
</feature>
<dbReference type="SMART" id="SM00347">
    <property type="entry name" value="HTH_MARR"/>
    <property type="match status" value="1"/>
</dbReference>
<dbReference type="InterPro" id="IPR000182">
    <property type="entry name" value="GNAT_dom"/>
</dbReference>
<dbReference type="SUPFAM" id="SSF55729">
    <property type="entry name" value="Acyl-CoA N-acyltransferases (Nat)"/>
    <property type="match status" value="1"/>
</dbReference>
<protein>
    <submittedName>
        <fullName evidence="5">Bifunctional helix-turn-helix transcriptional regulator/GNAT family N-acetyltransferase</fullName>
    </submittedName>
</protein>
<dbReference type="Gene3D" id="3.40.630.30">
    <property type="match status" value="1"/>
</dbReference>
<dbReference type="Pfam" id="PF12802">
    <property type="entry name" value="MarR_2"/>
    <property type="match status" value="1"/>
</dbReference>
<accession>A0ABT0PNW6</accession>
<feature type="domain" description="HTH marR-type" evidence="3">
    <location>
        <begin position="11"/>
        <end position="148"/>
    </location>
</feature>
<gene>
    <name evidence="5" type="ORF">M3P19_02920</name>
</gene>
<organism evidence="5 6">
    <name type="scientific">Flagellimonas spongiicola</name>
    <dbReference type="NCBI Taxonomy" id="2942208"/>
    <lineage>
        <taxon>Bacteria</taxon>
        <taxon>Pseudomonadati</taxon>
        <taxon>Bacteroidota</taxon>
        <taxon>Flavobacteriia</taxon>
        <taxon>Flavobacteriales</taxon>
        <taxon>Flavobacteriaceae</taxon>
        <taxon>Flagellimonas</taxon>
    </lineage>
</organism>
<sequence>MEIDFLQSLEHLGFTARIKRLNERIVSSTVSHYARHHMDIDPNWHVIFLLLKSKGPLTVTEIASSLGFSHPAMIKITRKMREHGYLDMYKDPKDGRKTCISLSEKGKDVLPYFEKEWENIRTVLQEVVNPDFLIQLTELENALDNQSFSERYNLRFGQNSPTMDYTIRNALPYEFAGIGQLLVSVYSNLEGFPKANEQPEYYESLANIGEFTHNPGVELLVALSNTNQIWGAILYFSDMTHYGAPNVKFPKSDVSGFRLLAVDPSARGKGIGRALSNACIEKAKKSGHKQVLIHSTAYMKPAQRMYKQIGFKRHPQIDFKLNGLEVYGFRLPLA</sequence>
<keyword evidence="1" id="KW-0808">Transferase</keyword>
<evidence type="ECO:0000259" key="3">
    <source>
        <dbReference type="PROSITE" id="PS50995"/>
    </source>
</evidence>
<name>A0ABT0PNW6_9FLAO</name>
<dbReference type="PROSITE" id="PS51186">
    <property type="entry name" value="GNAT"/>
    <property type="match status" value="1"/>
</dbReference>
<dbReference type="InterPro" id="IPR036388">
    <property type="entry name" value="WH-like_DNA-bd_sf"/>
</dbReference>
<dbReference type="InterPro" id="IPR016181">
    <property type="entry name" value="Acyl_CoA_acyltransferase"/>
</dbReference>